<dbReference type="PANTHER" id="PTHR43877">
    <property type="entry name" value="AMINOALKYLPHOSPHONATE N-ACETYLTRANSFERASE-RELATED-RELATED"/>
    <property type="match status" value="1"/>
</dbReference>
<evidence type="ECO:0000313" key="4">
    <source>
        <dbReference type="EMBL" id="MBM2613971.1"/>
    </source>
</evidence>
<dbReference type="RefSeq" id="WP_203373901.1">
    <property type="nucleotide sequence ID" value="NZ_JAENHP010000001.1"/>
</dbReference>
<dbReference type="InterPro" id="IPR000182">
    <property type="entry name" value="GNAT_dom"/>
</dbReference>
<dbReference type="PROSITE" id="PS51186">
    <property type="entry name" value="GNAT"/>
    <property type="match status" value="1"/>
</dbReference>
<dbReference type="SUPFAM" id="SSF55729">
    <property type="entry name" value="Acyl-CoA N-acyltransferases (Nat)"/>
    <property type="match status" value="1"/>
</dbReference>
<evidence type="ECO:0000256" key="1">
    <source>
        <dbReference type="ARBA" id="ARBA00022679"/>
    </source>
</evidence>
<dbReference type="Gene3D" id="3.40.630.30">
    <property type="match status" value="1"/>
</dbReference>
<evidence type="ECO:0000256" key="2">
    <source>
        <dbReference type="ARBA" id="ARBA00023315"/>
    </source>
</evidence>
<keyword evidence="1" id="KW-0808">Transferase</keyword>
<proteinExistence type="predicted"/>
<dbReference type="InterPro" id="IPR050832">
    <property type="entry name" value="Bact_Acetyltransf"/>
</dbReference>
<dbReference type="InterPro" id="IPR016181">
    <property type="entry name" value="Acyl_CoA_acyltransferase"/>
</dbReference>
<dbReference type="Pfam" id="PF00583">
    <property type="entry name" value="Acetyltransf_1"/>
    <property type="match status" value="1"/>
</dbReference>
<keyword evidence="5" id="KW-1185">Reference proteome</keyword>
<organism evidence="4 5">
    <name type="scientific">Paractinoplanes ovalisporus</name>
    <dbReference type="NCBI Taxonomy" id="2810368"/>
    <lineage>
        <taxon>Bacteria</taxon>
        <taxon>Bacillati</taxon>
        <taxon>Actinomycetota</taxon>
        <taxon>Actinomycetes</taxon>
        <taxon>Micromonosporales</taxon>
        <taxon>Micromonosporaceae</taxon>
        <taxon>Paractinoplanes</taxon>
    </lineage>
</organism>
<comment type="caution">
    <text evidence="4">The sequence shown here is derived from an EMBL/GenBank/DDBJ whole genome shotgun (WGS) entry which is preliminary data.</text>
</comment>
<keyword evidence="2" id="KW-0012">Acyltransferase</keyword>
<gene>
    <name evidence="4" type="ORF">JIG36_00180</name>
</gene>
<dbReference type="Proteomes" id="UP000632138">
    <property type="component" value="Unassembled WGS sequence"/>
</dbReference>
<dbReference type="PANTHER" id="PTHR43877:SF2">
    <property type="entry name" value="AMINOALKYLPHOSPHONATE N-ACETYLTRANSFERASE-RELATED"/>
    <property type="match status" value="1"/>
</dbReference>
<evidence type="ECO:0000259" key="3">
    <source>
        <dbReference type="PROSITE" id="PS51186"/>
    </source>
</evidence>
<dbReference type="CDD" id="cd04301">
    <property type="entry name" value="NAT_SF"/>
    <property type="match status" value="1"/>
</dbReference>
<accession>A0ABS2A402</accession>
<reference evidence="4 5" key="1">
    <citation type="submission" date="2021-01" db="EMBL/GenBank/DDBJ databases">
        <title>Actinoplanes sp. nov. LDG1-06 isolated from lichen.</title>
        <authorList>
            <person name="Saeng-In P."/>
            <person name="Phongsopitanun W."/>
            <person name="Kanchanasin P."/>
            <person name="Yuki M."/>
            <person name="Kudo T."/>
            <person name="Ohkuma M."/>
            <person name="Tanasupawat S."/>
        </authorList>
    </citation>
    <scope>NUCLEOTIDE SEQUENCE [LARGE SCALE GENOMIC DNA]</scope>
    <source>
        <strain evidence="4 5">LDG1-06</strain>
    </source>
</reference>
<evidence type="ECO:0000313" key="5">
    <source>
        <dbReference type="Proteomes" id="UP000632138"/>
    </source>
</evidence>
<sequence length="148" mass="16144">MTDICVRDYREADRPAVMALAPRLTAGVAPWRDPAAVRLAVLGWVEAAIDHTLLVAVRGDLVVGLVSVAERRHFAGELDAYVGELVVDAGHEGQGVGSLLMRAAEDWGRRRGLGRLVLETGAANRRARAFYDRLGYVEEDVRLSKPLV</sequence>
<feature type="domain" description="N-acetyltransferase" evidence="3">
    <location>
        <begin position="4"/>
        <end position="148"/>
    </location>
</feature>
<name>A0ABS2A402_9ACTN</name>
<protein>
    <submittedName>
        <fullName evidence="4">GNAT family N-acetyltransferase</fullName>
    </submittedName>
</protein>
<dbReference type="EMBL" id="JAENHP010000001">
    <property type="protein sequence ID" value="MBM2613971.1"/>
    <property type="molecule type" value="Genomic_DNA"/>
</dbReference>